<dbReference type="InterPro" id="IPR008323">
    <property type="entry name" value="UCP033563"/>
</dbReference>
<sequence>MPRFLPFRALRYAPSTDLGKSCAPPYDVLNDSDRAKLVAQHAHNIVNVDLPIATPTQPDAYLAAAQTLQNWIQTGVLVRDESPSFTLYRMQFRDTIGNQRNIVGVLGGLEVVDEGAGGVLPHERTTPKAKTDRLDLTKATDANLSPVWGLSLAPGLSELLKTPAEVVGSYIDDQGVTHTVERVSDPSRIASIAECIAQHPVIIADGHHRYAISRTYRDETRLRTNSTSTDAEQTLTFVNELIDEQLSVAAIHRLYTDVSPTALLEKLTESFIISDAPQIGSSTLSTMDKDGCLCFIDGDLQTKWLTPRDDAFDGIRSLDSARLEHALRDLAHTVSFQHGVTEVVDVLSQHQADAAILIRPVSVAEIKRTATEGILMPPKSTFFTPKLRTGFVIRELNTRD</sequence>
<reference evidence="1" key="1">
    <citation type="submission" date="2020-05" db="EMBL/GenBank/DDBJ databases">
        <authorList>
            <person name="Chiriac C."/>
            <person name="Salcher M."/>
            <person name="Ghai R."/>
            <person name="Kavagutti S V."/>
        </authorList>
    </citation>
    <scope>NUCLEOTIDE SEQUENCE</scope>
</reference>
<organism evidence="1">
    <name type="scientific">freshwater metagenome</name>
    <dbReference type="NCBI Taxonomy" id="449393"/>
    <lineage>
        <taxon>unclassified sequences</taxon>
        <taxon>metagenomes</taxon>
        <taxon>ecological metagenomes</taxon>
    </lineage>
</organism>
<evidence type="ECO:0000313" key="1">
    <source>
        <dbReference type="EMBL" id="CAB4907745.1"/>
    </source>
</evidence>
<accession>A0A6J7GSN0</accession>
<dbReference type="AlphaFoldDB" id="A0A6J7GSN0"/>
<dbReference type="EMBL" id="CAFBNR010000018">
    <property type="protein sequence ID" value="CAB4959970.1"/>
    <property type="molecule type" value="Genomic_DNA"/>
</dbReference>
<dbReference type="EMBL" id="CAFBMJ010000091">
    <property type="protein sequence ID" value="CAB4907745.1"/>
    <property type="molecule type" value="Genomic_DNA"/>
</dbReference>
<dbReference type="Pfam" id="PF06245">
    <property type="entry name" value="DUF1015"/>
    <property type="match status" value="1"/>
</dbReference>
<dbReference type="PANTHER" id="PTHR36454:SF1">
    <property type="entry name" value="DUF1015 DOMAIN-CONTAINING PROTEIN"/>
    <property type="match status" value="1"/>
</dbReference>
<gene>
    <name evidence="1" type="ORF">UFOPK3573_01026</name>
    <name evidence="2" type="ORF">UFOPK3879_00538</name>
</gene>
<proteinExistence type="predicted"/>
<protein>
    <submittedName>
        <fullName evidence="1">Unannotated protein</fullName>
    </submittedName>
</protein>
<evidence type="ECO:0000313" key="2">
    <source>
        <dbReference type="EMBL" id="CAB4959970.1"/>
    </source>
</evidence>
<dbReference type="PANTHER" id="PTHR36454">
    <property type="entry name" value="LMO2823 PROTEIN"/>
    <property type="match status" value="1"/>
</dbReference>
<name>A0A6J7GSN0_9ZZZZ</name>